<dbReference type="EMBL" id="CP021112">
    <property type="protein sequence ID" value="ARQ02227.1"/>
    <property type="molecule type" value="Genomic_DNA"/>
</dbReference>
<dbReference type="RefSeq" id="WP_086090658.1">
    <property type="nucleotide sequence ID" value="NZ_CP021112.1"/>
</dbReference>
<sequence length="63" mass="6850">MASLNRGPAKIYAFPARGRFASDGQQSDAAGANLANPRVTWASSGSGWYHEEAIREAEQQRKN</sequence>
<name>A0A1W6ZXV9_9HYPH</name>
<dbReference type="AlphaFoldDB" id="A0A1W6ZXV9"/>
<gene>
    <name evidence="1" type="ORF">CAK95_26360</name>
</gene>
<dbReference type="InterPro" id="IPR021232">
    <property type="entry name" value="DUF2735"/>
</dbReference>
<accession>A0A1W6ZXV9</accession>
<proteinExistence type="predicted"/>
<reference evidence="1 2" key="1">
    <citation type="submission" date="2017-05" db="EMBL/GenBank/DDBJ databases">
        <title>Full genome sequence of Pseudorhodoplanes sinuspersici.</title>
        <authorList>
            <person name="Dastgheib S.M.M."/>
            <person name="Shavandi M."/>
            <person name="Tirandaz H."/>
        </authorList>
    </citation>
    <scope>NUCLEOTIDE SEQUENCE [LARGE SCALE GENOMIC DNA]</scope>
    <source>
        <strain evidence="1 2">RIPI110</strain>
    </source>
</reference>
<dbReference type="KEGG" id="psin:CAK95_26360"/>
<evidence type="ECO:0000313" key="1">
    <source>
        <dbReference type="EMBL" id="ARQ02227.1"/>
    </source>
</evidence>
<dbReference type="OrthoDB" id="8001436at2"/>
<protein>
    <submittedName>
        <fullName evidence="1">Uncharacterized protein</fullName>
    </submittedName>
</protein>
<dbReference type="Proteomes" id="UP000194137">
    <property type="component" value="Chromosome"/>
</dbReference>
<dbReference type="Pfam" id="PF10931">
    <property type="entry name" value="DUF2735"/>
    <property type="match status" value="1"/>
</dbReference>
<organism evidence="1 2">
    <name type="scientific">Pseudorhodoplanes sinuspersici</name>
    <dbReference type="NCBI Taxonomy" id="1235591"/>
    <lineage>
        <taxon>Bacteria</taxon>
        <taxon>Pseudomonadati</taxon>
        <taxon>Pseudomonadota</taxon>
        <taxon>Alphaproteobacteria</taxon>
        <taxon>Hyphomicrobiales</taxon>
        <taxon>Pseudorhodoplanes</taxon>
    </lineage>
</organism>
<keyword evidence="2" id="KW-1185">Reference proteome</keyword>
<evidence type="ECO:0000313" key="2">
    <source>
        <dbReference type="Proteomes" id="UP000194137"/>
    </source>
</evidence>